<reference evidence="4" key="1">
    <citation type="submission" date="2021-02" db="EMBL/GenBank/DDBJ databases">
        <authorList>
            <person name="Nowell W R."/>
        </authorList>
    </citation>
    <scope>NUCLEOTIDE SEQUENCE</scope>
</reference>
<dbReference type="AlphaFoldDB" id="A0A818DVW0"/>
<gene>
    <name evidence="4" type="ORF">TIS948_LOCUS31088</name>
</gene>
<feature type="compositionally biased region" description="Polar residues" evidence="1">
    <location>
        <begin position="970"/>
        <end position="982"/>
    </location>
</feature>
<dbReference type="EMBL" id="CAJNXB010005669">
    <property type="protein sequence ID" value="CAF3439764.1"/>
    <property type="molecule type" value="Genomic_DNA"/>
</dbReference>
<evidence type="ECO:0000313" key="5">
    <source>
        <dbReference type="Proteomes" id="UP000663825"/>
    </source>
</evidence>
<dbReference type="Proteomes" id="UP000663825">
    <property type="component" value="Unassembled WGS sequence"/>
</dbReference>
<feature type="region of interest" description="Disordered" evidence="1">
    <location>
        <begin position="970"/>
        <end position="1018"/>
    </location>
</feature>
<protein>
    <recommendedName>
        <fullName evidence="3">EB domain-containing protein</fullName>
    </recommendedName>
</protein>
<feature type="transmembrane region" description="Helical" evidence="2">
    <location>
        <begin position="61"/>
        <end position="86"/>
    </location>
</feature>
<evidence type="ECO:0000256" key="1">
    <source>
        <dbReference type="SAM" id="MobiDB-lite"/>
    </source>
</evidence>
<evidence type="ECO:0000256" key="2">
    <source>
        <dbReference type="SAM" id="Phobius"/>
    </source>
</evidence>
<sequence length="1206" mass="134654">MPRLKRRPNVKPIPEQDPSALLREHMVKNIDAHNMLVSEYDVVNRQRPLPFWKRDLKIPQWLLLVLVSLTIVLFTGFILFTTVVTLQKQTNGGPCKSNSDCRQDLGLMCNNYRCGCAYSHFWSDTYDICERRRMINRTCVDDSMCDSLANLECENVTLSSGGYQWQCQCQTSMSWSGHSCVYQLTINQSCTLNANCDSSRFLFCDASIGGYCNCNVSMFWNGGTLKSGTCEYKRTVGEYCYPYNHNWCDDTGPIGQGLTCTAYTNPYGSEYGVCQCSTNQYYNGTASLANGYCVNQHRYNESCTLTSQCDYRVNLICSNNLCTCPSGTNYDSTMSINGITGYCTAAEGYMDNCTASLTCSSSQSLYCDFTYYGNVSASGKCLCNSSWSYWDGTTCASKLSIGGECSSNINCISSLGLFCSNYTQSMGTCDCDSSHYWNGTCSLKLWYNVSCTSSYVCDDNRGLQCQGLGGIMFQKCDCYNTSYIWDSLYITRQDKCMLKLGYNQSTCHGNLECQDYNYLVCNGTKCACLYTAYWDGTVCQPKRNYTDPCSFTYQCRDFGPVNLICIMGTTVPPVLQCLCNATSFWDDCQQACVVSKKIYQSCTLTTNCSSNECDKAANLQCLNTSLSSNAGWCNCTSLQWWNGSYCRDKGIPAWGSNSSALCNSSYQCADYNLVSCPLGASWPSRNSTCECATTKYWNGVTCLDRVMNGQPCTLWNTSAVNTSTCLNAAGAGLLCSSNSSCTSGTCTGGTCYCPSDGFTYWSNRRDKEEKNTNIVKVLPYTSFSTFVTINANMKMNKNNILIWLKEFKCNWLPQNVSNDNCLFQLLTNKIDELEQLLIHEKDTSVAERHERANTTTSDINQSFISTEESHEPFVFMTPPNKRIQIDDDDEKKENPSRPKIRIKRITLAEAELYLPTAWILAEAELYLPTAWILGKGKSKRGRKKDKKTISTIVLNGNKAKRNTQTNKSILSSIPDTDMSANPPTVKRRIGRPRKTLQCPSLSSLTSTQSLNNDKKKSKRKLRAIDAEDDDLITVGNLFRANSLNGEIGCEPISRFMGQNGLLSQTRKTSETMMNNEDDSTFKLQMPQTSNDDIVIPLNPIKNIKNTTESFSFMEILNHIEDQTSINHEPVLNHVIENNDNESLFATLNLTRDNTFDSNSTIDKAQNINYSDCIEDISNDGIDPPPPPPPPTTTLSPTNLSHLSVTT</sequence>
<comment type="caution">
    <text evidence="4">The sequence shown here is derived from an EMBL/GenBank/DDBJ whole genome shotgun (WGS) entry which is preliminary data.</text>
</comment>
<dbReference type="OrthoDB" id="9977844at2759"/>
<feature type="compositionally biased region" description="Basic residues" evidence="1">
    <location>
        <begin position="985"/>
        <end position="994"/>
    </location>
</feature>
<dbReference type="InterPro" id="IPR006149">
    <property type="entry name" value="EB_dom"/>
</dbReference>
<feature type="domain" description="EB" evidence="3">
    <location>
        <begin position="288"/>
        <end position="329"/>
    </location>
</feature>
<name>A0A818DVW0_9BILA</name>
<keyword evidence="2" id="KW-0812">Transmembrane</keyword>
<dbReference type="PANTHER" id="PTHR39069">
    <property type="entry name" value="ECDYSONE-INDUCIBLE GENE E1, ISOFORM A"/>
    <property type="match status" value="1"/>
</dbReference>
<feature type="region of interest" description="Disordered" evidence="1">
    <location>
        <begin position="1175"/>
        <end position="1206"/>
    </location>
</feature>
<feature type="compositionally biased region" description="Pro residues" evidence="1">
    <location>
        <begin position="1182"/>
        <end position="1191"/>
    </location>
</feature>
<organism evidence="4 5">
    <name type="scientific">Rotaria socialis</name>
    <dbReference type="NCBI Taxonomy" id="392032"/>
    <lineage>
        <taxon>Eukaryota</taxon>
        <taxon>Metazoa</taxon>
        <taxon>Spiralia</taxon>
        <taxon>Gnathifera</taxon>
        <taxon>Rotifera</taxon>
        <taxon>Eurotatoria</taxon>
        <taxon>Bdelloidea</taxon>
        <taxon>Philodinida</taxon>
        <taxon>Philodinidae</taxon>
        <taxon>Rotaria</taxon>
    </lineage>
</organism>
<dbReference type="Pfam" id="PF01683">
    <property type="entry name" value="EB"/>
    <property type="match status" value="1"/>
</dbReference>
<dbReference type="PANTHER" id="PTHR39069:SF8">
    <property type="entry name" value="FI17111P1"/>
    <property type="match status" value="1"/>
</dbReference>
<keyword evidence="2" id="KW-1133">Transmembrane helix</keyword>
<evidence type="ECO:0000313" key="4">
    <source>
        <dbReference type="EMBL" id="CAF3439764.1"/>
    </source>
</evidence>
<proteinExistence type="predicted"/>
<evidence type="ECO:0000259" key="3">
    <source>
        <dbReference type="Pfam" id="PF01683"/>
    </source>
</evidence>
<keyword evidence="2" id="KW-0472">Membrane</keyword>
<accession>A0A818DVW0</accession>
<feature type="compositionally biased region" description="Low complexity" evidence="1">
    <location>
        <begin position="995"/>
        <end position="1010"/>
    </location>
</feature>